<dbReference type="AlphaFoldDB" id="A0A6J1PH25"/>
<organism evidence="2 3">
    <name type="scientific">Temnothorax curvispinosus</name>
    <dbReference type="NCBI Taxonomy" id="300111"/>
    <lineage>
        <taxon>Eukaryota</taxon>
        <taxon>Metazoa</taxon>
        <taxon>Ecdysozoa</taxon>
        <taxon>Arthropoda</taxon>
        <taxon>Hexapoda</taxon>
        <taxon>Insecta</taxon>
        <taxon>Pterygota</taxon>
        <taxon>Neoptera</taxon>
        <taxon>Endopterygota</taxon>
        <taxon>Hymenoptera</taxon>
        <taxon>Apocrita</taxon>
        <taxon>Aculeata</taxon>
        <taxon>Formicoidea</taxon>
        <taxon>Formicidae</taxon>
        <taxon>Myrmicinae</taxon>
        <taxon>Temnothorax</taxon>
    </lineage>
</organism>
<sequence length="139" mass="14930">MAEFLPMTDWKRSRNDGQSSYAPEKSRSVMRGNEVLGECSLFCTGPAGTLGVAGFSLFARPVVENADAGAHSVEGELICTQLPEVVHGTGDAAVDVVLAAQQGALVHAHGCGRSLRKHSRIRGCRYNPARRTKMFESAR</sequence>
<name>A0A6J1PH25_9HYME</name>
<reference evidence="3" key="1">
    <citation type="submission" date="2025-08" db="UniProtKB">
        <authorList>
            <consortium name="RefSeq"/>
        </authorList>
    </citation>
    <scope>IDENTIFICATION</scope>
    <source>
        <tissue evidence="3">Whole body</tissue>
    </source>
</reference>
<gene>
    <name evidence="3" type="primary">LOC112452641</name>
</gene>
<keyword evidence="2" id="KW-1185">Reference proteome</keyword>
<evidence type="ECO:0000313" key="2">
    <source>
        <dbReference type="Proteomes" id="UP000504618"/>
    </source>
</evidence>
<dbReference type="RefSeq" id="XP_024868728.1">
    <property type="nucleotide sequence ID" value="XM_025012960.1"/>
</dbReference>
<dbReference type="Proteomes" id="UP000504618">
    <property type="component" value="Unplaced"/>
</dbReference>
<proteinExistence type="predicted"/>
<evidence type="ECO:0000313" key="3">
    <source>
        <dbReference type="RefSeq" id="XP_024868728.1"/>
    </source>
</evidence>
<feature type="region of interest" description="Disordered" evidence="1">
    <location>
        <begin position="1"/>
        <end position="27"/>
    </location>
</feature>
<dbReference type="GeneID" id="112452641"/>
<accession>A0A6J1PH25</accession>
<evidence type="ECO:0000256" key="1">
    <source>
        <dbReference type="SAM" id="MobiDB-lite"/>
    </source>
</evidence>
<protein>
    <submittedName>
        <fullName evidence="3">Uncharacterized protein LOC112452641</fullName>
    </submittedName>
</protein>